<comment type="caution">
    <text evidence="1">The sequence shown here is derived from an EMBL/GenBank/DDBJ whole genome shotgun (WGS) entry which is preliminary data.</text>
</comment>
<accession>A0A9Q0FQ33</accession>
<reference evidence="1" key="2">
    <citation type="journal article" date="2023" name="Plants (Basel)">
        <title>Annotation of the Turnera subulata (Passifloraceae) Draft Genome Reveals the S-Locus Evolved after the Divergence of Turneroideae from Passifloroideae in a Stepwise Manner.</title>
        <authorList>
            <person name="Henning P.M."/>
            <person name="Roalson E.H."/>
            <person name="Mir W."/>
            <person name="McCubbin A.G."/>
            <person name="Shore J.S."/>
        </authorList>
    </citation>
    <scope>NUCLEOTIDE SEQUENCE</scope>
    <source>
        <strain evidence="1">F60SS</strain>
    </source>
</reference>
<sequence>MDFSNALFPVWIKLKHVPMELLTKEGLSYLSSVIGKPLHADQDCSKIFKSDCAIVCVNVDFSKPLLYKLKPDINGEAVVIDIIFSWKPSHCEFCKCWDHHELTCPVKRSTKV</sequence>
<protein>
    <recommendedName>
        <fullName evidence="3">DUF4283 domain-containing protein</fullName>
    </recommendedName>
</protein>
<name>A0A9Q0FQ33_9ROSI</name>
<dbReference type="PANTHER" id="PTHR31286">
    <property type="entry name" value="GLYCINE-RICH CELL WALL STRUCTURAL PROTEIN 1.8-LIKE"/>
    <property type="match status" value="1"/>
</dbReference>
<dbReference type="Proteomes" id="UP001141552">
    <property type="component" value="Unassembled WGS sequence"/>
</dbReference>
<evidence type="ECO:0008006" key="3">
    <source>
        <dbReference type="Google" id="ProtNLM"/>
    </source>
</evidence>
<proteinExistence type="predicted"/>
<organism evidence="1 2">
    <name type="scientific">Turnera subulata</name>
    <dbReference type="NCBI Taxonomy" id="218843"/>
    <lineage>
        <taxon>Eukaryota</taxon>
        <taxon>Viridiplantae</taxon>
        <taxon>Streptophyta</taxon>
        <taxon>Embryophyta</taxon>
        <taxon>Tracheophyta</taxon>
        <taxon>Spermatophyta</taxon>
        <taxon>Magnoliopsida</taxon>
        <taxon>eudicotyledons</taxon>
        <taxon>Gunneridae</taxon>
        <taxon>Pentapetalae</taxon>
        <taxon>rosids</taxon>
        <taxon>fabids</taxon>
        <taxon>Malpighiales</taxon>
        <taxon>Passifloraceae</taxon>
        <taxon>Turnera</taxon>
    </lineage>
</organism>
<evidence type="ECO:0000313" key="1">
    <source>
        <dbReference type="EMBL" id="KAJ4835668.1"/>
    </source>
</evidence>
<dbReference type="InterPro" id="IPR040256">
    <property type="entry name" value="At4g02000-like"/>
</dbReference>
<reference evidence="1" key="1">
    <citation type="submission" date="2022-02" db="EMBL/GenBank/DDBJ databases">
        <authorList>
            <person name="Henning P.M."/>
            <person name="McCubbin A.G."/>
            <person name="Shore J.S."/>
        </authorList>
    </citation>
    <scope>NUCLEOTIDE SEQUENCE</scope>
    <source>
        <strain evidence="1">F60SS</strain>
        <tissue evidence="1">Leaves</tissue>
    </source>
</reference>
<dbReference type="PANTHER" id="PTHR31286:SF180">
    <property type="entry name" value="OS10G0362600 PROTEIN"/>
    <property type="match status" value="1"/>
</dbReference>
<dbReference type="OrthoDB" id="851886at2759"/>
<dbReference type="AlphaFoldDB" id="A0A9Q0FQ33"/>
<keyword evidence="2" id="KW-1185">Reference proteome</keyword>
<evidence type="ECO:0000313" key="2">
    <source>
        <dbReference type="Proteomes" id="UP001141552"/>
    </source>
</evidence>
<dbReference type="EMBL" id="JAKUCV010004347">
    <property type="protein sequence ID" value="KAJ4835668.1"/>
    <property type="molecule type" value="Genomic_DNA"/>
</dbReference>
<gene>
    <name evidence="1" type="ORF">Tsubulata_038896</name>
</gene>